<dbReference type="AlphaFoldDB" id="A4CGJ6"/>
<dbReference type="HOGENOM" id="CLU_3188464_0_0_10"/>
<keyword evidence="2" id="KW-1185">Reference proteome</keyword>
<proteinExistence type="predicted"/>
<dbReference type="KEGG" id="rbi:RB2501_04130"/>
<dbReference type="Proteomes" id="UP000009049">
    <property type="component" value="Chromosome"/>
</dbReference>
<dbReference type="EMBL" id="CP001712">
    <property type="protein sequence ID" value="EAR16054.1"/>
    <property type="molecule type" value="Genomic_DNA"/>
</dbReference>
<evidence type="ECO:0000313" key="1">
    <source>
        <dbReference type="EMBL" id="EAR16054.1"/>
    </source>
</evidence>
<sequence>MQVGGNFLPLSNERLSDEGGFFCWYPPPAARPGLPDPFPVKSSLPG</sequence>
<protein>
    <submittedName>
        <fullName evidence="1">Uncharacterized protein</fullName>
    </submittedName>
</protein>
<gene>
    <name evidence="1" type="ordered locus">RB2501_04130</name>
</gene>
<accession>A4CGJ6</accession>
<reference evidence="1 2" key="1">
    <citation type="journal article" date="2009" name="J. Bacteriol.">
        <title>Complete genome sequence of Robiginitalea biformata HTCC2501.</title>
        <authorList>
            <person name="Oh H.M."/>
            <person name="Giovannoni S.J."/>
            <person name="Lee K."/>
            <person name="Ferriera S."/>
            <person name="Johnson J."/>
            <person name="Cho J.C."/>
        </authorList>
    </citation>
    <scope>NUCLEOTIDE SEQUENCE [LARGE SCALE GENOMIC DNA]</scope>
    <source>
        <strain evidence="2">ATCC BAA-864 / HTCC2501 / KCTC 12146</strain>
    </source>
</reference>
<evidence type="ECO:0000313" key="2">
    <source>
        <dbReference type="Proteomes" id="UP000009049"/>
    </source>
</evidence>
<organism evidence="1 2">
    <name type="scientific">Robiginitalea biformata (strain ATCC BAA-864 / DSM 15991 / KCTC 12146 / HTCC2501)</name>
    <dbReference type="NCBI Taxonomy" id="313596"/>
    <lineage>
        <taxon>Bacteria</taxon>
        <taxon>Pseudomonadati</taxon>
        <taxon>Bacteroidota</taxon>
        <taxon>Flavobacteriia</taxon>
        <taxon>Flavobacteriales</taxon>
        <taxon>Flavobacteriaceae</taxon>
        <taxon>Robiginitalea</taxon>
    </lineage>
</organism>
<dbReference type="STRING" id="313596.RB2501_04130"/>
<name>A4CGJ6_ROBBH</name>